<dbReference type="InterPro" id="IPR009057">
    <property type="entry name" value="Homeodomain-like_sf"/>
</dbReference>
<dbReference type="EMBL" id="LN723094">
    <property type="protein sequence ID" value="CEP10071.1"/>
    <property type="molecule type" value="Genomic_DNA"/>
</dbReference>
<dbReference type="InterPro" id="IPR036397">
    <property type="entry name" value="RNaseH_sf"/>
</dbReference>
<dbReference type="STRING" id="35722.A0A0B7MVH1"/>
<reference evidence="2 3" key="1">
    <citation type="submission" date="2014-09" db="EMBL/GenBank/DDBJ databases">
        <authorList>
            <person name="Ellenberger Sabrina"/>
        </authorList>
    </citation>
    <scope>NUCLEOTIDE SEQUENCE [LARGE SCALE GENOMIC DNA]</scope>
    <source>
        <strain evidence="2 3">CBS 412.66</strain>
    </source>
</reference>
<accession>A0A0B7MVH1</accession>
<dbReference type="Gene3D" id="3.30.420.10">
    <property type="entry name" value="Ribonuclease H-like superfamily/Ribonuclease H"/>
    <property type="match status" value="1"/>
</dbReference>
<dbReference type="GO" id="GO:0003676">
    <property type="term" value="F:nucleic acid binding"/>
    <property type="evidence" value="ECO:0007669"/>
    <property type="project" value="InterPro"/>
</dbReference>
<evidence type="ECO:0000256" key="1">
    <source>
        <dbReference type="SAM" id="MobiDB-lite"/>
    </source>
</evidence>
<evidence type="ECO:0000313" key="3">
    <source>
        <dbReference type="Proteomes" id="UP000054107"/>
    </source>
</evidence>
<dbReference type="PANTHER" id="PTHR46564:SF1">
    <property type="entry name" value="TRANSPOSASE"/>
    <property type="match status" value="1"/>
</dbReference>
<dbReference type="SUPFAM" id="SSF46689">
    <property type="entry name" value="Homeodomain-like"/>
    <property type="match status" value="1"/>
</dbReference>
<feature type="region of interest" description="Disordered" evidence="1">
    <location>
        <begin position="49"/>
        <end position="82"/>
    </location>
</feature>
<dbReference type="OrthoDB" id="2284464at2759"/>
<organism evidence="2 3">
    <name type="scientific">Parasitella parasitica</name>
    <dbReference type="NCBI Taxonomy" id="35722"/>
    <lineage>
        <taxon>Eukaryota</taxon>
        <taxon>Fungi</taxon>
        <taxon>Fungi incertae sedis</taxon>
        <taxon>Mucoromycota</taxon>
        <taxon>Mucoromycotina</taxon>
        <taxon>Mucoromycetes</taxon>
        <taxon>Mucorales</taxon>
        <taxon>Mucorineae</taxon>
        <taxon>Mucoraceae</taxon>
        <taxon>Parasitella</taxon>
    </lineage>
</organism>
<gene>
    <name evidence="2" type="primary">PARPA_03690.1 scaffold 9273</name>
</gene>
<keyword evidence="3" id="KW-1185">Reference proteome</keyword>
<name>A0A0B7MVH1_9FUNG</name>
<evidence type="ECO:0000313" key="2">
    <source>
        <dbReference type="EMBL" id="CEP10071.1"/>
    </source>
</evidence>
<dbReference type="AlphaFoldDB" id="A0A0B7MVH1"/>
<protein>
    <recommendedName>
        <fullName evidence="4">Tc1-like transposase DDE domain-containing protein</fullName>
    </recommendedName>
</protein>
<sequence>MSNFRYYNGNKMYTDENGMEVVEYLMEVDDEQYPLTTLTTLATYMDLKPPEKSKKPIANTTEEDESNMKDETNPKKNKSSTYRKYKKEDMEKFYFLVLEKGMSIRGAAKELNLPATTAQSWYKRGMESLEKGEDLCIRKTGSGRPVGRPPKLSNEHRDYLVQIIDEKPSIVLDEMMEKLTSEFEGLNIARSNLHKFITTSCRISLKRAHFQPEERNCEAKIEERFQWVTELLKTDVDYLSNCVFIDESGFNINLKRAMAWAPVGETPVVKTPKTKAKSHTIIGAISALGVVNCRSNTFKKKKRTSRNSQKT</sequence>
<dbReference type="Proteomes" id="UP000054107">
    <property type="component" value="Unassembled WGS sequence"/>
</dbReference>
<evidence type="ECO:0008006" key="4">
    <source>
        <dbReference type="Google" id="ProtNLM"/>
    </source>
</evidence>
<proteinExistence type="predicted"/>
<dbReference type="PANTHER" id="PTHR46564">
    <property type="entry name" value="TRANSPOSASE"/>
    <property type="match status" value="1"/>
</dbReference>